<proteinExistence type="predicted"/>
<dbReference type="InterPro" id="IPR050155">
    <property type="entry name" value="HAD-like_hydrolase_sf"/>
</dbReference>
<dbReference type="InterPro" id="IPR023214">
    <property type="entry name" value="HAD_sf"/>
</dbReference>
<dbReference type="EMBL" id="JAHHHD010000009">
    <property type="protein sequence ID" value="MBW4659057.1"/>
    <property type="molecule type" value="Genomic_DNA"/>
</dbReference>
<dbReference type="GO" id="GO:0006281">
    <property type="term" value="P:DNA repair"/>
    <property type="evidence" value="ECO:0007669"/>
    <property type="project" value="TreeGrafter"/>
</dbReference>
<organism evidence="1 2">
    <name type="scientific">Drouetiella hepatica Uher 2000/2452</name>
    <dbReference type="NCBI Taxonomy" id="904376"/>
    <lineage>
        <taxon>Bacteria</taxon>
        <taxon>Bacillati</taxon>
        <taxon>Cyanobacteriota</taxon>
        <taxon>Cyanophyceae</taxon>
        <taxon>Oculatellales</taxon>
        <taxon>Oculatellaceae</taxon>
        <taxon>Drouetiella</taxon>
    </lineage>
</organism>
<dbReference type="Gene3D" id="1.10.150.240">
    <property type="entry name" value="Putative phosphatase, domain 2"/>
    <property type="match status" value="1"/>
</dbReference>
<dbReference type="GO" id="GO:0005829">
    <property type="term" value="C:cytosol"/>
    <property type="evidence" value="ECO:0007669"/>
    <property type="project" value="TreeGrafter"/>
</dbReference>
<comment type="caution">
    <text evidence="1">The sequence shown here is derived from an EMBL/GenBank/DDBJ whole genome shotgun (WGS) entry which is preliminary data.</text>
</comment>
<gene>
    <name evidence="1" type="ORF">KME15_10305</name>
</gene>
<reference evidence="1" key="2">
    <citation type="journal article" date="2022" name="Microbiol. Resour. Announc.">
        <title>Metagenome Sequencing to Explore Phylogenomics of Terrestrial Cyanobacteria.</title>
        <authorList>
            <person name="Ward R.D."/>
            <person name="Stajich J.E."/>
            <person name="Johansen J.R."/>
            <person name="Huntemann M."/>
            <person name="Clum A."/>
            <person name="Foster B."/>
            <person name="Foster B."/>
            <person name="Roux S."/>
            <person name="Palaniappan K."/>
            <person name="Varghese N."/>
            <person name="Mukherjee S."/>
            <person name="Reddy T.B.K."/>
            <person name="Daum C."/>
            <person name="Copeland A."/>
            <person name="Chen I.A."/>
            <person name="Ivanova N.N."/>
            <person name="Kyrpides N.C."/>
            <person name="Shapiro N."/>
            <person name="Eloe-Fadrosh E.A."/>
            <person name="Pietrasiak N."/>
        </authorList>
    </citation>
    <scope>NUCLEOTIDE SEQUENCE</scope>
    <source>
        <strain evidence="1">UHER 2000/2452</strain>
    </source>
</reference>
<dbReference type="GO" id="GO:0008967">
    <property type="term" value="F:phosphoglycolate phosphatase activity"/>
    <property type="evidence" value="ECO:0007669"/>
    <property type="project" value="TreeGrafter"/>
</dbReference>
<keyword evidence="1" id="KW-0378">Hydrolase</keyword>
<dbReference type="AlphaFoldDB" id="A0A951QA68"/>
<dbReference type="Gene3D" id="3.40.50.1000">
    <property type="entry name" value="HAD superfamily/HAD-like"/>
    <property type="match status" value="1"/>
</dbReference>
<dbReference type="Proteomes" id="UP000757435">
    <property type="component" value="Unassembled WGS sequence"/>
</dbReference>
<dbReference type="InterPro" id="IPR036412">
    <property type="entry name" value="HAD-like_sf"/>
</dbReference>
<accession>A0A951QA68</accession>
<reference evidence="1" key="1">
    <citation type="submission" date="2021-05" db="EMBL/GenBank/DDBJ databases">
        <authorList>
            <person name="Pietrasiak N."/>
            <person name="Ward R."/>
            <person name="Stajich J.E."/>
            <person name="Kurbessoian T."/>
        </authorList>
    </citation>
    <scope>NUCLEOTIDE SEQUENCE</scope>
    <source>
        <strain evidence="1">UHER 2000/2452</strain>
    </source>
</reference>
<dbReference type="SFLD" id="SFLDS00003">
    <property type="entry name" value="Haloacid_Dehalogenase"/>
    <property type="match status" value="1"/>
</dbReference>
<dbReference type="Pfam" id="PF00702">
    <property type="entry name" value="Hydrolase"/>
    <property type="match status" value="1"/>
</dbReference>
<name>A0A951QA68_9CYAN</name>
<dbReference type="SFLD" id="SFLDG01129">
    <property type="entry name" value="C1.5:_HAD__Beta-PGM__Phosphata"/>
    <property type="match status" value="1"/>
</dbReference>
<protein>
    <submittedName>
        <fullName evidence="1">HAD hydrolase-like protein</fullName>
    </submittedName>
</protein>
<dbReference type="SUPFAM" id="SSF56784">
    <property type="entry name" value="HAD-like"/>
    <property type="match status" value="1"/>
</dbReference>
<evidence type="ECO:0000313" key="2">
    <source>
        <dbReference type="Proteomes" id="UP000757435"/>
    </source>
</evidence>
<dbReference type="InterPro" id="IPR023198">
    <property type="entry name" value="PGP-like_dom2"/>
</dbReference>
<dbReference type="PANTHER" id="PTHR43434:SF19">
    <property type="entry name" value="PHOSPHONOACETALDEHYDE HYDROLASE"/>
    <property type="match status" value="1"/>
</dbReference>
<sequence>MAAIQLVVCDMAGTTVKDDREVEQCFSEAAEQTGLSASSEKVVAMMGLPKKLVFQTLWHDQIGRDHPDYCANVETSFTAFKHILETHYQTQPVAPTIGCLELFAWLKSQGIQIALTTGFYREVTDIILGRLGWNQGLSIEYIGSGSSLIQVSVTPSEIFNTEGRPAPYMIQKAMYKLGVVDSKTVVNIGDTPSDLESGIHANCLYSFGVTNGTHTREQLAAHPNDGLFDSLSEFQEKLAGLLS</sequence>
<evidence type="ECO:0000313" key="1">
    <source>
        <dbReference type="EMBL" id="MBW4659057.1"/>
    </source>
</evidence>
<dbReference type="PANTHER" id="PTHR43434">
    <property type="entry name" value="PHOSPHOGLYCOLATE PHOSPHATASE"/>
    <property type="match status" value="1"/>
</dbReference>